<evidence type="ECO:0000256" key="1">
    <source>
        <dbReference type="SAM" id="Phobius"/>
    </source>
</evidence>
<evidence type="ECO:0000313" key="3">
    <source>
        <dbReference type="Proteomes" id="UP000291084"/>
    </source>
</evidence>
<keyword evidence="1" id="KW-1133">Transmembrane helix</keyword>
<dbReference type="AlphaFoldDB" id="A0A0S3S6J9"/>
<reference evidence="2 3" key="1">
    <citation type="journal article" date="2015" name="Sci. Rep.">
        <title>The power of single molecule real-time sequencing technology in the de novo assembly of a eukaryotic genome.</title>
        <authorList>
            <person name="Sakai H."/>
            <person name="Naito K."/>
            <person name="Ogiso-Tanaka E."/>
            <person name="Takahashi Y."/>
            <person name="Iseki K."/>
            <person name="Muto C."/>
            <person name="Satou K."/>
            <person name="Teruya K."/>
            <person name="Shiroma A."/>
            <person name="Shimoji M."/>
            <person name="Hirano T."/>
            <person name="Itoh T."/>
            <person name="Kaga A."/>
            <person name="Tomooka N."/>
        </authorList>
    </citation>
    <scope>NUCLEOTIDE SEQUENCE [LARGE SCALE GENOMIC DNA]</scope>
    <source>
        <strain evidence="3">cv. Shumari</strain>
    </source>
</reference>
<dbReference type="EMBL" id="AP015038">
    <property type="protein sequence ID" value="BAT88451.1"/>
    <property type="molecule type" value="Genomic_DNA"/>
</dbReference>
<organism evidence="2 3">
    <name type="scientific">Vigna angularis var. angularis</name>
    <dbReference type="NCBI Taxonomy" id="157739"/>
    <lineage>
        <taxon>Eukaryota</taxon>
        <taxon>Viridiplantae</taxon>
        <taxon>Streptophyta</taxon>
        <taxon>Embryophyta</taxon>
        <taxon>Tracheophyta</taxon>
        <taxon>Spermatophyta</taxon>
        <taxon>Magnoliopsida</taxon>
        <taxon>eudicotyledons</taxon>
        <taxon>Gunneridae</taxon>
        <taxon>Pentapetalae</taxon>
        <taxon>rosids</taxon>
        <taxon>fabids</taxon>
        <taxon>Fabales</taxon>
        <taxon>Fabaceae</taxon>
        <taxon>Papilionoideae</taxon>
        <taxon>50 kb inversion clade</taxon>
        <taxon>NPAAA clade</taxon>
        <taxon>indigoferoid/millettioid clade</taxon>
        <taxon>Phaseoleae</taxon>
        <taxon>Vigna</taxon>
    </lineage>
</organism>
<gene>
    <name evidence="2" type="primary">Vigan.05G194900</name>
    <name evidence="2" type="ORF">VIGAN_05194900</name>
</gene>
<accession>A0A0S3S6J9</accession>
<sequence length="108" mass="11630">MPLLAPPPLFAARVIAGRDETATANQPPSRPIAGRHWGSFPFSRALSGSTLTAVRHQDQDGRDASSLSACGPASPLLLAGARFFPGALTTLFSFFLFIDWFGCFAYWD</sequence>
<protein>
    <submittedName>
        <fullName evidence="2">Uncharacterized protein</fullName>
    </submittedName>
</protein>
<dbReference type="Proteomes" id="UP000291084">
    <property type="component" value="Chromosome 5"/>
</dbReference>
<keyword evidence="3" id="KW-1185">Reference proteome</keyword>
<evidence type="ECO:0000313" key="2">
    <source>
        <dbReference type="EMBL" id="BAT88451.1"/>
    </source>
</evidence>
<keyword evidence="1" id="KW-0812">Transmembrane</keyword>
<name>A0A0S3S6J9_PHAAN</name>
<keyword evidence="1" id="KW-0472">Membrane</keyword>
<feature type="transmembrane region" description="Helical" evidence="1">
    <location>
        <begin position="83"/>
        <end position="107"/>
    </location>
</feature>
<proteinExistence type="predicted"/>